<evidence type="ECO:0000259" key="4">
    <source>
        <dbReference type="Pfam" id="PF22939"/>
    </source>
</evidence>
<feature type="repeat" description="ANK" evidence="3">
    <location>
        <begin position="673"/>
        <end position="705"/>
    </location>
</feature>
<keyword evidence="1" id="KW-0677">Repeat</keyword>
<proteinExistence type="predicted"/>
<evidence type="ECO:0008006" key="8">
    <source>
        <dbReference type="Google" id="ProtNLM"/>
    </source>
</evidence>
<dbReference type="PANTHER" id="PTHR24126">
    <property type="entry name" value="ANKYRIN REPEAT, PH AND SEC7 DOMAIN CONTAINING PROTEIN SECG-RELATED"/>
    <property type="match status" value="1"/>
</dbReference>
<gene>
    <name evidence="6" type="ORF">N7468_006760</name>
</gene>
<reference evidence="6" key="2">
    <citation type="journal article" date="2023" name="IMA Fungus">
        <title>Comparative genomic study of the Penicillium genus elucidates a diverse pangenome and 15 lateral gene transfer events.</title>
        <authorList>
            <person name="Petersen C."/>
            <person name="Sorensen T."/>
            <person name="Nielsen M.R."/>
            <person name="Sondergaard T.E."/>
            <person name="Sorensen J.L."/>
            <person name="Fitzpatrick D.A."/>
            <person name="Frisvad J.C."/>
            <person name="Nielsen K.L."/>
        </authorList>
    </citation>
    <scope>NUCLEOTIDE SEQUENCE</scope>
    <source>
        <strain evidence="6">IBT 19713</strain>
    </source>
</reference>
<dbReference type="Pfam" id="PF12796">
    <property type="entry name" value="Ank_2"/>
    <property type="match status" value="2"/>
</dbReference>
<dbReference type="PANTHER" id="PTHR24126:SF14">
    <property type="entry name" value="ANK_REP_REGION DOMAIN-CONTAINING PROTEIN"/>
    <property type="match status" value="1"/>
</dbReference>
<protein>
    <recommendedName>
        <fullName evidence="8">NACHT domain-containing protein</fullName>
    </recommendedName>
</protein>
<evidence type="ECO:0000256" key="3">
    <source>
        <dbReference type="PROSITE-ProRule" id="PRU00023"/>
    </source>
</evidence>
<dbReference type="InterPro" id="IPR027417">
    <property type="entry name" value="P-loop_NTPase"/>
</dbReference>
<dbReference type="AlphaFoldDB" id="A0A9W9NSY7"/>
<dbReference type="InterPro" id="IPR056884">
    <property type="entry name" value="NPHP3-like_N"/>
</dbReference>
<sequence>MATGPAIRGRLTRVSRTVRTILRCLGGNKESQDISQRACLLLCEISDLLFRIQEQLTWVEEKWVLDPTRLHNLNEILRSLESTTETIEVYFQPGGVSARSFRKRLLDSTFLPRLEQFKVMLILALQPDTVEKNRTEEKLRSKLRQYQELDSDSIQATTPNCDDFQQITSQFTTKSFMKLADLCNQRQKAGAGKSFLASAIVDNLQRTFTSADVAIVFIFAQDEADDGPNSIGFLDKMLAQLVYRKRTPSHATAMLYKSESFTKGRASAKAYQDAIKAEINRFSRVIFVIDGLDMQSEKDRILNRLQKLPEHAQLLITMREARSASRDEHLSVLAVREDLELYICNRIDQDGGLTSVLKQYPSELREALIQQVIEKSHGLFLLARLHMDLLSRCNDGSLLQRALFHLPESLNDAYGESMTRLVSQNPYASRCLYWTLYAQRPMTVSELNFAATFEPVSNSSPKGATSEQELINEAGGLLSIDATSGTVQLAHQTAKEYLSGPAARVFFPSAKKCIADICLSVISSDEVVDECYNQGNTSRTPRSGILDYAAKYWGHHAREVGDDEQTTQVLIRTFLNKLCWRRPPIEVITNTDGGIPKELGLGGYFSDWTSLHVLAYYGIVGKARRLLEQGANINDCENDFGVTPLHCAVNQGHEEMIELLLDHKANINAACKHGNTALHMAAEQGYRKIIRTLLHRRANSRTVNKQGNTALQLAVGTTYDEATVPILIKSRFDMDVQNTITGNTALHLAVELKRPRIIQFLLEKGASTTILNRKGVTALQVACKIDNCEAVSLLLERGVKIESRSASGETALHVAASEGNWVAFDLLVTASANINGWGNEGESLLHRQARLGRSVAVAAHLLGKGANIEAFNSQGLTPLQSAALAGNKLMFFLLA</sequence>
<dbReference type="Proteomes" id="UP001150941">
    <property type="component" value="Unassembled WGS sequence"/>
</dbReference>
<feature type="domain" description="GPI inositol-deacylase winged helix" evidence="4">
    <location>
        <begin position="416"/>
        <end position="499"/>
    </location>
</feature>
<dbReference type="GeneID" id="83203359"/>
<evidence type="ECO:0000256" key="1">
    <source>
        <dbReference type="ARBA" id="ARBA00022737"/>
    </source>
</evidence>
<dbReference type="PROSITE" id="PS50088">
    <property type="entry name" value="ANK_REPEAT"/>
    <property type="match status" value="7"/>
</dbReference>
<dbReference type="OrthoDB" id="1577640at2759"/>
<feature type="repeat" description="ANK" evidence="3">
    <location>
        <begin position="774"/>
        <end position="806"/>
    </location>
</feature>
<dbReference type="InterPro" id="IPR002110">
    <property type="entry name" value="Ankyrin_rpt"/>
</dbReference>
<dbReference type="SUPFAM" id="SSF52540">
    <property type="entry name" value="P-loop containing nucleoside triphosphate hydrolases"/>
    <property type="match status" value="1"/>
</dbReference>
<evidence type="ECO:0000313" key="7">
    <source>
        <dbReference type="Proteomes" id="UP001150941"/>
    </source>
</evidence>
<dbReference type="Gene3D" id="1.25.40.20">
    <property type="entry name" value="Ankyrin repeat-containing domain"/>
    <property type="match status" value="2"/>
</dbReference>
<feature type="repeat" description="ANK" evidence="3">
    <location>
        <begin position="807"/>
        <end position="839"/>
    </location>
</feature>
<dbReference type="SUPFAM" id="SSF48403">
    <property type="entry name" value="Ankyrin repeat"/>
    <property type="match status" value="1"/>
</dbReference>
<dbReference type="RefSeq" id="XP_058328946.1">
    <property type="nucleotide sequence ID" value="XM_058476056.1"/>
</dbReference>
<feature type="domain" description="Nephrocystin 3-like N-terminal" evidence="5">
    <location>
        <begin position="188"/>
        <end position="313"/>
    </location>
</feature>
<dbReference type="InterPro" id="IPR054471">
    <property type="entry name" value="GPIID_WHD"/>
</dbReference>
<evidence type="ECO:0000259" key="5">
    <source>
        <dbReference type="Pfam" id="PF24883"/>
    </source>
</evidence>
<dbReference type="Gene3D" id="3.40.50.300">
    <property type="entry name" value="P-loop containing nucleotide triphosphate hydrolases"/>
    <property type="match status" value="1"/>
</dbReference>
<evidence type="ECO:0000256" key="2">
    <source>
        <dbReference type="ARBA" id="ARBA00023043"/>
    </source>
</evidence>
<organism evidence="6 7">
    <name type="scientific">Penicillium chermesinum</name>
    <dbReference type="NCBI Taxonomy" id="63820"/>
    <lineage>
        <taxon>Eukaryota</taxon>
        <taxon>Fungi</taxon>
        <taxon>Dikarya</taxon>
        <taxon>Ascomycota</taxon>
        <taxon>Pezizomycotina</taxon>
        <taxon>Eurotiomycetes</taxon>
        <taxon>Eurotiomycetidae</taxon>
        <taxon>Eurotiales</taxon>
        <taxon>Aspergillaceae</taxon>
        <taxon>Penicillium</taxon>
    </lineage>
</organism>
<evidence type="ECO:0000313" key="6">
    <source>
        <dbReference type="EMBL" id="KAJ5225535.1"/>
    </source>
</evidence>
<comment type="caution">
    <text evidence="6">The sequence shown here is derived from an EMBL/GenBank/DDBJ whole genome shotgun (WGS) entry which is preliminary data.</text>
</comment>
<keyword evidence="2 3" id="KW-0040">ANK repeat</keyword>
<feature type="repeat" description="ANK" evidence="3">
    <location>
        <begin position="606"/>
        <end position="638"/>
    </location>
</feature>
<reference evidence="6" key="1">
    <citation type="submission" date="2022-11" db="EMBL/GenBank/DDBJ databases">
        <authorList>
            <person name="Petersen C."/>
        </authorList>
    </citation>
    <scope>NUCLEOTIDE SEQUENCE</scope>
    <source>
        <strain evidence="6">IBT 19713</strain>
    </source>
</reference>
<feature type="repeat" description="ANK" evidence="3">
    <location>
        <begin position="840"/>
        <end position="873"/>
    </location>
</feature>
<dbReference type="EMBL" id="JAPQKS010000005">
    <property type="protein sequence ID" value="KAJ5225535.1"/>
    <property type="molecule type" value="Genomic_DNA"/>
</dbReference>
<name>A0A9W9NSY7_9EURO</name>
<dbReference type="Pfam" id="PF24883">
    <property type="entry name" value="NPHP3_N"/>
    <property type="match status" value="1"/>
</dbReference>
<accession>A0A9W9NSY7</accession>
<dbReference type="SMART" id="SM00248">
    <property type="entry name" value="ANK"/>
    <property type="match status" value="8"/>
</dbReference>
<dbReference type="PRINTS" id="PR01415">
    <property type="entry name" value="ANKYRIN"/>
</dbReference>
<dbReference type="Pfam" id="PF00023">
    <property type="entry name" value="Ank"/>
    <property type="match status" value="1"/>
</dbReference>
<dbReference type="Pfam" id="PF22939">
    <property type="entry name" value="WHD_GPIID"/>
    <property type="match status" value="1"/>
</dbReference>
<dbReference type="InterPro" id="IPR036770">
    <property type="entry name" value="Ankyrin_rpt-contain_sf"/>
</dbReference>
<dbReference type="PROSITE" id="PS50297">
    <property type="entry name" value="ANK_REP_REGION"/>
    <property type="match status" value="5"/>
</dbReference>
<feature type="repeat" description="ANK" evidence="3">
    <location>
        <begin position="741"/>
        <end position="773"/>
    </location>
</feature>
<feature type="repeat" description="ANK" evidence="3">
    <location>
        <begin position="640"/>
        <end position="672"/>
    </location>
</feature>
<keyword evidence="7" id="KW-1185">Reference proteome</keyword>